<dbReference type="CDD" id="cd00082">
    <property type="entry name" value="HisKA"/>
    <property type="match status" value="1"/>
</dbReference>
<protein>
    <recommendedName>
        <fullName evidence="3">histidine kinase</fullName>
        <ecNumber evidence="3">2.7.13.3</ecNumber>
    </recommendedName>
</protein>
<dbReference type="InterPro" id="IPR003661">
    <property type="entry name" value="HisK_dim/P_dom"/>
</dbReference>
<dbReference type="AlphaFoldDB" id="A0A2M9BBF6"/>
<dbReference type="InterPro" id="IPR004358">
    <property type="entry name" value="Sig_transdc_His_kin-like_C"/>
</dbReference>
<feature type="domain" description="Histidine kinase" evidence="13">
    <location>
        <begin position="187"/>
        <end position="415"/>
    </location>
</feature>
<dbReference type="PANTHER" id="PTHR45436">
    <property type="entry name" value="SENSOR HISTIDINE KINASE YKOH"/>
    <property type="match status" value="1"/>
</dbReference>
<keyword evidence="5" id="KW-0808">Transferase</keyword>
<dbReference type="SMART" id="SM00387">
    <property type="entry name" value="HATPase_c"/>
    <property type="match status" value="1"/>
</dbReference>
<evidence type="ECO:0000256" key="1">
    <source>
        <dbReference type="ARBA" id="ARBA00000085"/>
    </source>
</evidence>
<evidence type="ECO:0000313" key="16">
    <source>
        <dbReference type="Proteomes" id="UP000230161"/>
    </source>
</evidence>
<dbReference type="InterPro" id="IPR003660">
    <property type="entry name" value="HAMP_dom"/>
</dbReference>
<dbReference type="Gene3D" id="6.10.340.10">
    <property type="match status" value="1"/>
</dbReference>
<comment type="catalytic activity">
    <reaction evidence="1">
        <text>ATP + protein L-histidine = ADP + protein N-phospho-L-histidine.</text>
        <dbReference type="EC" id="2.7.13.3"/>
    </reaction>
</comment>
<keyword evidence="9" id="KW-0902">Two-component regulatory system</keyword>
<evidence type="ECO:0000313" key="15">
    <source>
        <dbReference type="EMBL" id="PJJ55278.1"/>
    </source>
</evidence>
<keyword evidence="6 12" id="KW-0812">Transmembrane</keyword>
<dbReference type="InterPro" id="IPR036890">
    <property type="entry name" value="HATPase_C_sf"/>
</dbReference>
<keyword evidence="16" id="KW-1185">Reference proteome</keyword>
<dbReference type="Gene3D" id="3.30.565.10">
    <property type="entry name" value="Histidine kinase-like ATPase, C-terminal domain"/>
    <property type="match status" value="1"/>
</dbReference>
<dbReference type="Pfam" id="PF00512">
    <property type="entry name" value="HisKA"/>
    <property type="match status" value="1"/>
</dbReference>
<feature type="domain" description="HAMP" evidence="14">
    <location>
        <begin position="126"/>
        <end position="179"/>
    </location>
</feature>
<dbReference type="SUPFAM" id="SSF47384">
    <property type="entry name" value="Homodimeric domain of signal transducing histidine kinase"/>
    <property type="match status" value="1"/>
</dbReference>
<dbReference type="InterPro" id="IPR005467">
    <property type="entry name" value="His_kinase_dom"/>
</dbReference>
<organism evidence="15 16">
    <name type="scientific">Compostimonas suwonensis</name>
    <dbReference type="NCBI Taxonomy" id="1048394"/>
    <lineage>
        <taxon>Bacteria</taxon>
        <taxon>Bacillati</taxon>
        <taxon>Actinomycetota</taxon>
        <taxon>Actinomycetes</taxon>
        <taxon>Micrococcales</taxon>
        <taxon>Microbacteriaceae</taxon>
        <taxon>Compostimonas</taxon>
    </lineage>
</organism>
<sequence>MTGRPPAATAVAASVRLPRFSARARFTIASSLLLVVIGALMLTGIYLAMRYIPTYDISPGTFTTAAPTTLTLSPTPLQAADLGTVVQTGVVISTAGDVLDTLLVVGIVSLVAIGALGAWLSWILAGRMLKPLQVLNTAAERAATGSLSHRVALAGPDDEFTRLSKTFDDMLERLERSFTAHQRFAANASHELRTPLATTKTLLDVGRDDPAAADVPQLLERLAETNGRSIEIVEAMLDLSDIGQSALRAQAVDVGGIVTSELRLVRAEASARGIRFTTSLEPAVASADSVLMRQLVANLLLNAVRHNTADGAASVSTRLEPLDPLPVVLTVSNSGDRVPPETIALLAEPFYRARGRVREVRSGPGLSGAGPSSGDTHGLGLALVASIVDAHEGRLEIAANVDGGLRVTVRLPGAVRGAGRGVDASADAGAGARSPGLIRRA</sequence>
<reference evidence="15 16" key="1">
    <citation type="submission" date="2017-11" db="EMBL/GenBank/DDBJ databases">
        <title>Genomic Encyclopedia of Archaeal and Bacterial Type Strains, Phase II (KMG-II): From Individual Species to Whole Genera.</title>
        <authorList>
            <person name="Goeker M."/>
        </authorList>
    </citation>
    <scope>NUCLEOTIDE SEQUENCE [LARGE SCALE GENOMIC DNA]</scope>
    <source>
        <strain evidence="15 16">DSM 25625</strain>
    </source>
</reference>
<comment type="subcellular location">
    <subcellularLocation>
        <location evidence="2">Cell membrane</location>
    </subcellularLocation>
</comment>
<evidence type="ECO:0000256" key="11">
    <source>
        <dbReference type="SAM" id="MobiDB-lite"/>
    </source>
</evidence>
<evidence type="ECO:0000256" key="8">
    <source>
        <dbReference type="ARBA" id="ARBA00022989"/>
    </source>
</evidence>
<dbReference type="Proteomes" id="UP000230161">
    <property type="component" value="Unassembled WGS sequence"/>
</dbReference>
<feature type="transmembrane region" description="Helical" evidence="12">
    <location>
        <begin position="26"/>
        <end position="49"/>
    </location>
</feature>
<dbReference type="Pfam" id="PF00672">
    <property type="entry name" value="HAMP"/>
    <property type="match status" value="1"/>
</dbReference>
<dbReference type="SMART" id="SM00388">
    <property type="entry name" value="HisKA"/>
    <property type="match status" value="1"/>
</dbReference>
<dbReference type="Pfam" id="PF02518">
    <property type="entry name" value="HATPase_c"/>
    <property type="match status" value="1"/>
</dbReference>
<dbReference type="SUPFAM" id="SSF55874">
    <property type="entry name" value="ATPase domain of HSP90 chaperone/DNA topoisomerase II/histidine kinase"/>
    <property type="match status" value="1"/>
</dbReference>
<dbReference type="InterPro" id="IPR050428">
    <property type="entry name" value="TCS_sensor_his_kinase"/>
</dbReference>
<evidence type="ECO:0000256" key="9">
    <source>
        <dbReference type="ARBA" id="ARBA00023012"/>
    </source>
</evidence>
<evidence type="ECO:0000259" key="13">
    <source>
        <dbReference type="PROSITE" id="PS50109"/>
    </source>
</evidence>
<evidence type="ECO:0000256" key="12">
    <source>
        <dbReference type="SAM" id="Phobius"/>
    </source>
</evidence>
<accession>A0A2M9BBF6</accession>
<dbReference type="CDD" id="cd06225">
    <property type="entry name" value="HAMP"/>
    <property type="match status" value="1"/>
</dbReference>
<dbReference type="InterPro" id="IPR036097">
    <property type="entry name" value="HisK_dim/P_sf"/>
</dbReference>
<evidence type="ECO:0000256" key="4">
    <source>
        <dbReference type="ARBA" id="ARBA00022553"/>
    </source>
</evidence>
<gene>
    <name evidence="15" type="ORF">CLV54_3167</name>
</gene>
<dbReference type="PANTHER" id="PTHR45436:SF5">
    <property type="entry name" value="SENSOR HISTIDINE KINASE TRCS"/>
    <property type="match status" value="1"/>
</dbReference>
<dbReference type="EC" id="2.7.13.3" evidence="3"/>
<keyword evidence="4" id="KW-0597">Phosphoprotein</keyword>
<keyword evidence="10 12" id="KW-0472">Membrane</keyword>
<dbReference type="InterPro" id="IPR003594">
    <property type="entry name" value="HATPase_dom"/>
</dbReference>
<evidence type="ECO:0000256" key="2">
    <source>
        <dbReference type="ARBA" id="ARBA00004236"/>
    </source>
</evidence>
<dbReference type="GO" id="GO:0000155">
    <property type="term" value="F:phosphorelay sensor kinase activity"/>
    <property type="evidence" value="ECO:0007669"/>
    <property type="project" value="InterPro"/>
</dbReference>
<keyword evidence="7 15" id="KW-0418">Kinase</keyword>
<dbReference type="EMBL" id="PGFB01000006">
    <property type="protein sequence ID" value="PJJ55278.1"/>
    <property type="molecule type" value="Genomic_DNA"/>
</dbReference>
<comment type="caution">
    <text evidence="15">The sequence shown here is derived from an EMBL/GenBank/DDBJ whole genome shotgun (WGS) entry which is preliminary data.</text>
</comment>
<dbReference type="RefSeq" id="WP_100345941.1">
    <property type="nucleotide sequence ID" value="NZ_PGFB01000006.1"/>
</dbReference>
<evidence type="ECO:0000256" key="7">
    <source>
        <dbReference type="ARBA" id="ARBA00022777"/>
    </source>
</evidence>
<evidence type="ECO:0000256" key="5">
    <source>
        <dbReference type="ARBA" id="ARBA00022679"/>
    </source>
</evidence>
<feature type="region of interest" description="Disordered" evidence="11">
    <location>
        <begin position="419"/>
        <end position="441"/>
    </location>
</feature>
<dbReference type="PRINTS" id="PR00344">
    <property type="entry name" value="BCTRLSENSOR"/>
</dbReference>
<dbReference type="PROSITE" id="PS50885">
    <property type="entry name" value="HAMP"/>
    <property type="match status" value="1"/>
</dbReference>
<evidence type="ECO:0000256" key="6">
    <source>
        <dbReference type="ARBA" id="ARBA00022692"/>
    </source>
</evidence>
<evidence type="ECO:0000259" key="14">
    <source>
        <dbReference type="PROSITE" id="PS50885"/>
    </source>
</evidence>
<evidence type="ECO:0000256" key="3">
    <source>
        <dbReference type="ARBA" id="ARBA00012438"/>
    </source>
</evidence>
<dbReference type="Gene3D" id="1.10.287.130">
    <property type="match status" value="1"/>
</dbReference>
<evidence type="ECO:0000256" key="10">
    <source>
        <dbReference type="ARBA" id="ARBA00023136"/>
    </source>
</evidence>
<dbReference type="PROSITE" id="PS50109">
    <property type="entry name" value="HIS_KIN"/>
    <property type="match status" value="1"/>
</dbReference>
<proteinExistence type="predicted"/>
<feature type="transmembrane region" description="Helical" evidence="12">
    <location>
        <begin position="102"/>
        <end position="125"/>
    </location>
</feature>
<dbReference type="SUPFAM" id="SSF158472">
    <property type="entry name" value="HAMP domain-like"/>
    <property type="match status" value="1"/>
</dbReference>
<dbReference type="GO" id="GO:0005886">
    <property type="term" value="C:plasma membrane"/>
    <property type="evidence" value="ECO:0007669"/>
    <property type="project" value="UniProtKB-SubCell"/>
</dbReference>
<dbReference type="SMART" id="SM00304">
    <property type="entry name" value="HAMP"/>
    <property type="match status" value="1"/>
</dbReference>
<keyword evidence="8 12" id="KW-1133">Transmembrane helix</keyword>
<name>A0A2M9BBF6_9MICO</name>
<dbReference type="OrthoDB" id="9786919at2"/>